<keyword evidence="3" id="KW-0677">Repeat</keyword>
<evidence type="ECO:0000256" key="3">
    <source>
        <dbReference type="ARBA" id="ARBA00022737"/>
    </source>
</evidence>
<evidence type="ECO:0000313" key="8">
    <source>
        <dbReference type="Proteomes" id="UP001492380"/>
    </source>
</evidence>
<reference evidence="7 8" key="1">
    <citation type="submission" date="2024-04" db="EMBL/GenBank/DDBJ databases">
        <title>Phyllosticta paracitricarpa is synonymous to the EU quarantine fungus P. citricarpa based on phylogenomic analyses.</title>
        <authorList>
            <consortium name="Lawrence Berkeley National Laboratory"/>
            <person name="Van Ingen-Buijs V.A."/>
            <person name="Van Westerhoven A.C."/>
            <person name="Haridas S."/>
            <person name="Skiadas P."/>
            <person name="Martin F."/>
            <person name="Groenewald J.Z."/>
            <person name="Crous P.W."/>
            <person name="Seidl M.F."/>
        </authorList>
    </citation>
    <scope>NUCLEOTIDE SEQUENCE [LARGE SCALE GENOMIC DNA]</scope>
    <source>
        <strain evidence="7 8">CBS 123374</strain>
    </source>
</reference>
<name>A0ABR1YQH7_9PEZI</name>
<organism evidence="7 8">
    <name type="scientific">Phyllosticta capitalensis</name>
    <dbReference type="NCBI Taxonomy" id="121624"/>
    <lineage>
        <taxon>Eukaryota</taxon>
        <taxon>Fungi</taxon>
        <taxon>Dikarya</taxon>
        <taxon>Ascomycota</taxon>
        <taxon>Pezizomycotina</taxon>
        <taxon>Dothideomycetes</taxon>
        <taxon>Dothideomycetes incertae sedis</taxon>
        <taxon>Botryosphaeriales</taxon>
        <taxon>Phyllostictaceae</taxon>
        <taxon>Phyllosticta</taxon>
    </lineage>
</organism>
<evidence type="ECO:0000256" key="4">
    <source>
        <dbReference type="ARBA" id="ARBA00023242"/>
    </source>
</evidence>
<dbReference type="EMBL" id="JBBWRZ010000005">
    <property type="protein sequence ID" value="KAK8235702.1"/>
    <property type="molecule type" value="Genomic_DNA"/>
</dbReference>
<evidence type="ECO:0000256" key="5">
    <source>
        <dbReference type="ARBA" id="ARBA00024196"/>
    </source>
</evidence>
<keyword evidence="7" id="KW-0687">Ribonucleoprotein</keyword>
<comment type="similarity">
    <text evidence="5">Belongs to the U2 small nuclear ribonucleoprotein A family.</text>
</comment>
<dbReference type="Pfam" id="PF14580">
    <property type="entry name" value="LRR_9"/>
    <property type="match status" value="1"/>
</dbReference>
<comment type="subcellular location">
    <subcellularLocation>
        <location evidence="1">Nucleus</location>
    </subcellularLocation>
</comment>
<dbReference type="Proteomes" id="UP001492380">
    <property type="component" value="Unassembled WGS sequence"/>
</dbReference>
<dbReference type="Gene3D" id="3.80.10.10">
    <property type="entry name" value="Ribonuclease Inhibitor"/>
    <property type="match status" value="1"/>
</dbReference>
<dbReference type="PANTHER" id="PTHR10552">
    <property type="entry name" value="U2 SMALL NUCLEAR RIBONUCLEOPROTEIN A"/>
    <property type="match status" value="1"/>
</dbReference>
<gene>
    <name evidence="7" type="ORF">HDK90DRAFT_253776</name>
</gene>
<evidence type="ECO:0000256" key="1">
    <source>
        <dbReference type="ARBA" id="ARBA00004123"/>
    </source>
</evidence>
<dbReference type="GO" id="GO:1990904">
    <property type="term" value="C:ribonucleoprotein complex"/>
    <property type="evidence" value="ECO:0007669"/>
    <property type="project" value="UniProtKB-KW"/>
</dbReference>
<accession>A0ABR1YQH7</accession>
<dbReference type="InterPro" id="IPR044640">
    <property type="entry name" value="RU2A"/>
</dbReference>
<sequence>MRLSAELIGNALSYINPLGERELLLRGHQITVIENMGTISKDVECIDFVDNRITTLGNFPKLPRVCTLLIGKNRLQQIQPTIAEQLPSLMNLMATDNKIKELADLDPLGKLQKLNSVHLMGNPVTSNENYRLWIIWRCKSLRYLDCSHVSQAERQKAVELFGTEEEPTELAMKIMSKRSATIDMSHGIERTSNGAGVSKLTGEEREKIKELLKNAKTLDEVARLQQMMESGKISI</sequence>
<protein>
    <recommendedName>
        <fullName evidence="6">U2 small nuclear ribonucleoprotein A'</fullName>
    </recommendedName>
</protein>
<evidence type="ECO:0000313" key="7">
    <source>
        <dbReference type="EMBL" id="KAK8235702.1"/>
    </source>
</evidence>
<dbReference type="InterPro" id="IPR032675">
    <property type="entry name" value="LRR_dom_sf"/>
</dbReference>
<proteinExistence type="inferred from homology"/>
<evidence type="ECO:0000256" key="2">
    <source>
        <dbReference type="ARBA" id="ARBA00022614"/>
    </source>
</evidence>
<keyword evidence="2" id="KW-0433">Leucine-rich repeat</keyword>
<comment type="caution">
    <text evidence="7">The sequence shown here is derived from an EMBL/GenBank/DDBJ whole genome shotgun (WGS) entry which is preliminary data.</text>
</comment>
<dbReference type="PANTHER" id="PTHR10552:SF6">
    <property type="entry name" value="U2 SMALL NUCLEAR RIBONUCLEOPROTEIN A"/>
    <property type="match status" value="1"/>
</dbReference>
<evidence type="ECO:0000256" key="6">
    <source>
        <dbReference type="ARBA" id="ARBA00024238"/>
    </source>
</evidence>
<keyword evidence="8" id="KW-1185">Reference proteome</keyword>
<keyword evidence="4" id="KW-0539">Nucleus</keyword>
<dbReference type="SUPFAM" id="SSF52058">
    <property type="entry name" value="L domain-like"/>
    <property type="match status" value="1"/>
</dbReference>